<reference evidence="2 3" key="1">
    <citation type="journal article" date="2016" name="Mol. Biol. Evol.">
        <title>Comparative Genomics of Early-Diverging Mushroom-Forming Fungi Provides Insights into the Origins of Lignocellulose Decay Capabilities.</title>
        <authorList>
            <person name="Nagy L.G."/>
            <person name="Riley R."/>
            <person name="Tritt A."/>
            <person name="Adam C."/>
            <person name="Daum C."/>
            <person name="Floudas D."/>
            <person name="Sun H."/>
            <person name="Yadav J.S."/>
            <person name="Pangilinan J."/>
            <person name="Larsson K.H."/>
            <person name="Matsuura K."/>
            <person name="Barry K."/>
            <person name="Labutti K."/>
            <person name="Kuo R."/>
            <person name="Ohm R.A."/>
            <person name="Bhattacharya S.S."/>
            <person name="Shirouzu T."/>
            <person name="Yoshinaga Y."/>
            <person name="Martin F.M."/>
            <person name="Grigoriev I.V."/>
            <person name="Hibbett D.S."/>
        </authorList>
    </citation>
    <scope>NUCLEOTIDE SEQUENCE [LARGE SCALE GENOMIC DNA]</scope>
    <source>
        <strain evidence="2 3">93-53</strain>
    </source>
</reference>
<feature type="transmembrane region" description="Helical" evidence="1">
    <location>
        <begin position="63"/>
        <end position="83"/>
    </location>
</feature>
<gene>
    <name evidence="2" type="ORF">LAESUDRAFT_668166</name>
</gene>
<dbReference type="STRING" id="1314785.A0A165I1Y5"/>
<dbReference type="GeneID" id="63822399"/>
<dbReference type="SUPFAM" id="SSF53474">
    <property type="entry name" value="alpha/beta-Hydrolases"/>
    <property type="match status" value="1"/>
</dbReference>
<evidence type="ECO:0000313" key="3">
    <source>
        <dbReference type="Proteomes" id="UP000076871"/>
    </source>
</evidence>
<dbReference type="PANTHER" id="PTHR37471:SF1">
    <property type="entry name" value="AB HYDROLASE-1 DOMAIN-CONTAINING PROTEIN"/>
    <property type="match status" value="1"/>
</dbReference>
<evidence type="ECO:0008006" key="4">
    <source>
        <dbReference type="Google" id="ProtNLM"/>
    </source>
</evidence>
<accession>A0A165I1Y5</accession>
<dbReference type="EMBL" id="KV427605">
    <property type="protein sequence ID" value="KZT12486.1"/>
    <property type="molecule type" value="Genomic_DNA"/>
</dbReference>
<dbReference type="InParanoid" id="A0A165I1Y5"/>
<proteinExistence type="predicted"/>
<protein>
    <recommendedName>
        <fullName evidence="4">Alpha/beta-hydrolase</fullName>
    </recommendedName>
</protein>
<dbReference type="InterPro" id="IPR029058">
    <property type="entry name" value="AB_hydrolase_fold"/>
</dbReference>
<dbReference type="AlphaFoldDB" id="A0A165I1Y5"/>
<dbReference type="PANTHER" id="PTHR37471">
    <property type="entry name" value="UNNAMED PRODUCT"/>
    <property type="match status" value="1"/>
</dbReference>
<keyword evidence="3" id="KW-1185">Reference proteome</keyword>
<keyword evidence="1" id="KW-1133">Transmembrane helix</keyword>
<dbReference type="Proteomes" id="UP000076871">
    <property type="component" value="Unassembled WGS sequence"/>
</dbReference>
<keyword evidence="1" id="KW-0472">Membrane</keyword>
<feature type="transmembrane region" description="Helical" evidence="1">
    <location>
        <begin position="27"/>
        <end position="51"/>
    </location>
</feature>
<organism evidence="2 3">
    <name type="scientific">Laetiporus sulphureus 93-53</name>
    <dbReference type="NCBI Taxonomy" id="1314785"/>
    <lineage>
        <taxon>Eukaryota</taxon>
        <taxon>Fungi</taxon>
        <taxon>Dikarya</taxon>
        <taxon>Basidiomycota</taxon>
        <taxon>Agaricomycotina</taxon>
        <taxon>Agaricomycetes</taxon>
        <taxon>Polyporales</taxon>
        <taxon>Laetiporus</taxon>
    </lineage>
</organism>
<dbReference type="Gene3D" id="3.40.50.1820">
    <property type="entry name" value="alpha/beta hydrolase"/>
    <property type="match status" value="1"/>
</dbReference>
<evidence type="ECO:0000313" key="2">
    <source>
        <dbReference type="EMBL" id="KZT12486.1"/>
    </source>
</evidence>
<evidence type="ECO:0000256" key="1">
    <source>
        <dbReference type="SAM" id="Phobius"/>
    </source>
</evidence>
<feature type="transmembrane region" description="Helical" evidence="1">
    <location>
        <begin position="236"/>
        <end position="254"/>
    </location>
</feature>
<dbReference type="RefSeq" id="XP_040769996.1">
    <property type="nucleotide sequence ID" value="XM_040905369.1"/>
</dbReference>
<name>A0A165I1Y5_9APHY</name>
<sequence>METKKQQNTVTDISEQLPPARRRDLSFYIVLFVAVIPLWSVIPLSWAYVIYALRSGNIWTFAWCGRALFAAALCEVFFSVYHYNLTSFITGPHSLPPNKLSELQKAFTRVLQSGLADLPEDGFDEESLDVDRPGSPAEEIITLQYDDPRAADFRNNLRTWFNKAPFSAIHKHEMYTWLYWSIFNAAYTSFDDLPPAHQVALKEVCQLLEARAGCKIPEGSNASVRPLLLTLDPVNVVWRPFFWYVGIAISNFILRRRLAGKWGVKYGTYHGLEYMLRVPAAWDPLTGPRPVVFLHGLGLGVTQYNRFLNKLFSMVPDHPVLVPLQPYVSQQIFHPRYLRPMGRRDMARTLAGLLDVLGWAKWEKDEQEAVTSGEKGEEVPMGVTMLSHSNGSFAHAWMLKHHPSMVTRSCFIDPVTFCSWEGDLCYNFIYRPCTTGMELVIKYFVGCELGVANFLQRHFDWYANSLWHEEIPNARDPFKTKFFLGGKDVIVNAERVKRYLTAHGIRKGLWYNPNGRHGQAMLSGTPGQKEIFKWLLQTENASS</sequence>
<keyword evidence="1" id="KW-0812">Transmembrane</keyword>
<dbReference type="OrthoDB" id="6431331at2759"/>